<feature type="transmembrane region" description="Helical" evidence="1">
    <location>
        <begin position="50"/>
        <end position="73"/>
    </location>
</feature>
<evidence type="ECO:0000256" key="1">
    <source>
        <dbReference type="SAM" id="Phobius"/>
    </source>
</evidence>
<dbReference type="Proteomes" id="UP000190774">
    <property type="component" value="Unassembled WGS sequence"/>
</dbReference>
<name>A0A1T4X304_9BACT</name>
<accession>A0A1T4X304</accession>
<keyword evidence="1" id="KW-0812">Transmembrane</keyword>
<protein>
    <submittedName>
        <fullName evidence="2">Uncharacterized protein</fullName>
    </submittedName>
</protein>
<sequence length="77" mass="8901">MTFRYGSSGHNRGLLELIVLTFEGWCYVISPQFRRKKHQEWRKTGGAKAVFYGVASRLLGFGFSLLMPAIVWFSQRD</sequence>
<gene>
    <name evidence="2" type="ORF">SAMN02745166_00968</name>
</gene>
<keyword evidence="3" id="KW-1185">Reference proteome</keyword>
<keyword evidence="1" id="KW-0472">Membrane</keyword>
<dbReference type="STRING" id="48467.SAMN02745166_00968"/>
<feature type="transmembrane region" description="Helical" evidence="1">
    <location>
        <begin position="12"/>
        <end position="29"/>
    </location>
</feature>
<dbReference type="EMBL" id="FUYE01000003">
    <property type="protein sequence ID" value="SKA83980.1"/>
    <property type="molecule type" value="Genomic_DNA"/>
</dbReference>
<dbReference type="AlphaFoldDB" id="A0A1T4X304"/>
<proteinExistence type="predicted"/>
<evidence type="ECO:0000313" key="3">
    <source>
        <dbReference type="Proteomes" id="UP000190774"/>
    </source>
</evidence>
<reference evidence="3" key="1">
    <citation type="submission" date="2017-02" db="EMBL/GenBank/DDBJ databases">
        <authorList>
            <person name="Varghese N."/>
            <person name="Submissions S."/>
        </authorList>
    </citation>
    <scope>NUCLEOTIDE SEQUENCE [LARGE SCALE GENOMIC DNA]</scope>
    <source>
        <strain evidence="3">ATCC 700200</strain>
    </source>
</reference>
<organism evidence="2 3">
    <name type="scientific">Prosthecobacter debontii</name>
    <dbReference type="NCBI Taxonomy" id="48467"/>
    <lineage>
        <taxon>Bacteria</taxon>
        <taxon>Pseudomonadati</taxon>
        <taxon>Verrucomicrobiota</taxon>
        <taxon>Verrucomicrobiia</taxon>
        <taxon>Verrucomicrobiales</taxon>
        <taxon>Verrucomicrobiaceae</taxon>
        <taxon>Prosthecobacter</taxon>
    </lineage>
</organism>
<evidence type="ECO:0000313" key="2">
    <source>
        <dbReference type="EMBL" id="SKA83980.1"/>
    </source>
</evidence>
<keyword evidence="1" id="KW-1133">Transmembrane helix</keyword>